<dbReference type="HOGENOM" id="CLU_1788811_0_0_1"/>
<name>E9G237_DAPPU</name>
<reference evidence="1 2" key="1">
    <citation type="journal article" date="2011" name="Science">
        <title>The ecoresponsive genome of Daphnia pulex.</title>
        <authorList>
            <person name="Colbourne J.K."/>
            <person name="Pfrender M.E."/>
            <person name="Gilbert D."/>
            <person name="Thomas W.K."/>
            <person name="Tucker A."/>
            <person name="Oakley T.H."/>
            <person name="Tokishita S."/>
            <person name="Aerts A."/>
            <person name="Arnold G.J."/>
            <person name="Basu M.K."/>
            <person name="Bauer D.J."/>
            <person name="Caceres C.E."/>
            <person name="Carmel L."/>
            <person name="Casola C."/>
            <person name="Choi J.H."/>
            <person name="Detter J.C."/>
            <person name="Dong Q."/>
            <person name="Dusheyko S."/>
            <person name="Eads B.D."/>
            <person name="Frohlich T."/>
            <person name="Geiler-Samerotte K.A."/>
            <person name="Gerlach D."/>
            <person name="Hatcher P."/>
            <person name="Jogdeo S."/>
            <person name="Krijgsveld J."/>
            <person name="Kriventseva E.V."/>
            <person name="Kultz D."/>
            <person name="Laforsch C."/>
            <person name="Lindquist E."/>
            <person name="Lopez J."/>
            <person name="Manak J.R."/>
            <person name="Muller J."/>
            <person name="Pangilinan J."/>
            <person name="Patwardhan R.P."/>
            <person name="Pitluck S."/>
            <person name="Pritham E.J."/>
            <person name="Rechtsteiner A."/>
            <person name="Rho M."/>
            <person name="Rogozin I.B."/>
            <person name="Sakarya O."/>
            <person name="Salamov A."/>
            <person name="Schaack S."/>
            <person name="Shapiro H."/>
            <person name="Shiga Y."/>
            <person name="Skalitzky C."/>
            <person name="Smith Z."/>
            <person name="Souvorov A."/>
            <person name="Sung W."/>
            <person name="Tang Z."/>
            <person name="Tsuchiya D."/>
            <person name="Tu H."/>
            <person name="Vos H."/>
            <person name="Wang M."/>
            <person name="Wolf Y.I."/>
            <person name="Yamagata H."/>
            <person name="Yamada T."/>
            <person name="Ye Y."/>
            <person name="Shaw J.R."/>
            <person name="Andrews J."/>
            <person name="Crease T.J."/>
            <person name="Tang H."/>
            <person name="Lucas S.M."/>
            <person name="Robertson H.M."/>
            <person name="Bork P."/>
            <person name="Koonin E.V."/>
            <person name="Zdobnov E.M."/>
            <person name="Grigoriev I.V."/>
            <person name="Lynch M."/>
            <person name="Boore J.L."/>
        </authorList>
    </citation>
    <scope>NUCLEOTIDE SEQUENCE [LARGE SCALE GENOMIC DNA]</scope>
</reference>
<dbReference type="KEGG" id="dpx:DAPPUDRAFT_236854"/>
<accession>E9G237</accession>
<organism evidence="1 2">
    <name type="scientific">Daphnia pulex</name>
    <name type="common">Water flea</name>
    <dbReference type="NCBI Taxonomy" id="6669"/>
    <lineage>
        <taxon>Eukaryota</taxon>
        <taxon>Metazoa</taxon>
        <taxon>Ecdysozoa</taxon>
        <taxon>Arthropoda</taxon>
        <taxon>Crustacea</taxon>
        <taxon>Branchiopoda</taxon>
        <taxon>Diplostraca</taxon>
        <taxon>Cladocera</taxon>
        <taxon>Anomopoda</taxon>
        <taxon>Daphniidae</taxon>
        <taxon>Daphnia</taxon>
    </lineage>
</organism>
<protein>
    <submittedName>
        <fullName evidence="1">Uncharacterized protein</fullName>
    </submittedName>
</protein>
<gene>
    <name evidence="1" type="ORF">DAPPUDRAFT_236854</name>
</gene>
<evidence type="ECO:0000313" key="2">
    <source>
        <dbReference type="Proteomes" id="UP000000305"/>
    </source>
</evidence>
<dbReference type="EMBL" id="GL732530">
    <property type="protein sequence ID" value="EFX86373.1"/>
    <property type="molecule type" value="Genomic_DNA"/>
</dbReference>
<dbReference type="Proteomes" id="UP000000305">
    <property type="component" value="Unassembled WGS sequence"/>
</dbReference>
<dbReference type="AlphaFoldDB" id="E9G237"/>
<dbReference type="InParanoid" id="E9G237"/>
<sequence length="145" mass="16389">MPALMLKRISKMTAIVAPPEESHPIGRRAIHMGTNYIVFLLFVPYLFYELSCGDDDIVINHPWMLFRLSAVVTNLSSSTTTLNSSWAYTRPPSRKSPGPYILDDRNEEIRRNLIMIKLDVACEVQKRAGALDADGKINNLVAINW</sequence>
<keyword evidence="2" id="KW-1185">Reference proteome</keyword>
<evidence type="ECO:0000313" key="1">
    <source>
        <dbReference type="EMBL" id="EFX86373.1"/>
    </source>
</evidence>
<proteinExistence type="predicted"/>